<evidence type="ECO:0000313" key="1">
    <source>
        <dbReference type="EMBL" id="ACF44650.1"/>
    </source>
</evidence>
<dbReference type="Proteomes" id="UP000002724">
    <property type="component" value="Chromosome"/>
</dbReference>
<organism evidence="1 2">
    <name type="scientific">Pelodictyon phaeoclathratiforme (strain DSM 5477 / BU-1)</name>
    <dbReference type="NCBI Taxonomy" id="324925"/>
    <lineage>
        <taxon>Bacteria</taxon>
        <taxon>Pseudomonadati</taxon>
        <taxon>Chlorobiota</taxon>
        <taxon>Chlorobiia</taxon>
        <taxon>Chlorobiales</taxon>
        <taxon>Chlorobiaceae</taxon>
        <taxon>Chlorobium/Pelodictyon group</taxon>
        <taxon>Pelodictyon</taxon>
    </lineage>
</organism>
<accession>B4SEX4</accession>
<name>B4SEX4_PELPB</name>
<dbReference type="EMBL" id="CP001110">
    <property type="protein sequence ID" value="ACF44650.1"/>
    <property type="molecule type" value="Genomic_DNA"/>
</dbReference>
<dbReference type="STRING" id="324925.Ppha_2466"/>
<dbReference type="HOGENOM" id="CLU_100136_0_0_10"/>
<evidence type="ECO:0000313" key="2">
    <source>
        <dbReference type="Proteomes" id="UP000002724"/>
    </source>
</evidence>
<protein>
    <recommendedName>
        <fullName evidence="3">DUF4412 domain-containing protein</fullName>
    </recommendedName>
</protein>
<gene>
    <name evidence="1" type="ordered locus">Ppha_2466</name>
</gene>
<dbReference type="eggNOG" id="ENOG5032K45">
    <property type="taxonomic scope" value="Bacteria"/>
</dbReference>
<sequence precursor="true">MTGFFNITACIPMKLTLKRTLPLLILSALPLVSGCSKKSDAPEPGGSTQSLFNSTPKRYDLQSGIVTYEPMVIMGITSLSTLYFDDYGRREARETVTDSNIMGMKSHEKKVDITDGNYVISYEVEKIVNGKDETSKVATKTDMRQAQEMAMQMAKTFDVEQMKRDFDYREEGTEVVAGVTGTKYSVSFNKERKDQRVYGVLYKKISLSTQMGGISVKAQKIEENVAVPASKFEVPSGYTIQEVDLEKEMAMPMPGQSDN</sequence>
<dbReference type="KEGG" id="pph:Ppha_2466"/>
<evidence type="ECO:0008006" key="3">
    <source>
        <dbReference type="Google" id="ProtNLM"/>
    </source>
</evidence>
<reference evidence="1" key="1">
    <citation type="submission" date="2008-06" db="EMBL/GenBank/DDBJ databases">
        <title>Complete sequence of Pelodictyon phaeoclathratiforme BU-1.</title>
        <authorList>
            <consortium name="US DOE Joint Genome Institute"/>
            <person name="Lucas S."/>
            <person name="Copeland A."/>
            <person name="Lapidus A."/>
            <person name="Glavina del Rio T."/>
            <person name="Dalin E."/>
            <person name="Tice H."/>
            <person name="Bruce D."/>
            <person name="Goodwin L."/>
            <person name="Pitluck S."/>
            <person name="Schmutz J."/>
            <person name="Larimer F."/>
            <person name="Land M."/>
            <person name="Hauser L."/>
            <person name="Kyrpides N."/>
            <person name="Mikhailova N."/>
            <person name="Liu Z."/>
            <person name="Li T."/>
            <person name="Zhao F."/>
            <person name="Overmann J."/>
            <person name="Bryant D.A."/>
            <person name="Richardson P."/>
        </authorList>
    </citation>
    <scope>NUCLEOTIDE SEQUENCE [LARGE SCALE GENOMIC DNA]</scope>
    <source>
        <strain evidence="1">BU-1</strain>
    </source>
</reference>
<proteinExistence type="predicted"/>
<dbReference type="AlphaFoldDB" id="B4SEX4"/>
<keyword evidence="2" id="KW-1185">Reference proteome</keyword>